<feature type="domain" description="Reverse transcriptase" evidence="1">
    <location>
        <begin position="1"/>
        <end position="188"/>
    </location>
</feature>
<dbReference type="OrthoDB" id="2191163at2759"/>
<dbReference type="HOGENOM" id="CLU_002435_1_0_1"/>
<gene>
    <name evidence="2" type="ORF">RirG_257010</name>
</gene>
<keyword evidence="3" id="KW-1185">Reference proteome</keyword>
<proteinExistence type="predicted"/>
<dbReference type="PROSITE" id="PS50878">
    <property type="entry name" value="RT_POL"/>
    <property type="match status" value="1"/>
</dbReference>
<protein>
    <recommendedName>
        <fullName evidence="1">Reverse transcriptase domain-containing protein</fullName>
    </recommendedName>
</protein>
<dbReference type="Proteomes" id="UP000022910">
    <property type="component" value="Unassembled WGS sequence"/>
</dbReference>
<name>A0A015JAQ8_RHIIW</name>
<dbReference type="InterPro" id="IPR012337">
    <property type="entry name" value="RNaseH-like_sf"/>
</dbReference>
<accession>A0A015JAQ8</accession>
<sequence length="917" mass="104546">MLRFALERIRLPASAVKFILSLFTKRTNRVFTAHGSTPAYRVRIGIDQGEVISPLLWVIYIDPLLTVLKNEMMDPYVLSTPSLIDSPIPSPDLKINNLVFMDDSTLISSIKAGMKFMLSITEEFYQINNTSANHNKYVLITNLLLLTLNSILSPITFNLDLSSLNSVPSITITPISMTTSFRFLGVWFNIKSSRDFVKKQLKRECCSFTATIRPAKLSPKQVVYLHNAVLIPKLKYRMQVTHLSESDCHLIMRSIRSVVKHKANFSRSLPNPILFLSQALGLINLFAHQRQCHITNLFLIANSSSFFIQSLFIYRLCLIQYNFLIPISPLLIKDWSIWSSLFSFKKDYIACTIALLTSTPFRLLHTQLLKLPNLSLLDGCVPLFECMTPKAFKAYFLILRKRQLFYLSQLAYYDNLVGRRDPGRIPYWYKDIQQATTVPDSNNRLMDYFITMHKNDTSFYELEPCLSSPPTTKNWIVTLDDLGSPIFGKQLLIQASRGTCSIVHWVSPNCESSPGDLIRLSPCPGCAAHIPLPPSKKRNADLTLCTPTVSLRHSLILPTTNERIRCNTSEVTSPFTWADIEDGIRLYYSRLDFDSDSPSVDTIVAPITPVTIESSAAAVFANSQVTFYTDSQTAIDGLRSCSSFVYSNSRLYYKTTNFELWAIIKRTILSKNLTVLPVKVKAHSGNYLNDFADSLANTAHTASSSILISGMDLASAHDFVLTYDNDVVYYVVDWDLTWFALNFKPSHDVSFTPEHASRHLTFKFKLFLDELPTLEKLKQTRPDLYMDELTCRSCIDRMEDLMHLFMCKRRRLPMQQILQSYQNHLISKILEAGKLADIDPIPFIAKLTSLSCWSFSSTNWSSYALVCGCLPKLFIDLFVDLSIPRISAIKVIAAIHNNFVQKFRRRIWNPRSYEKCR</sequence>
<dbReference type="AlphaFoldDB" id="A0A015JAQ8"/>
<dbReference type="GO" id="GO:0003676">
    <property type="term" value="F:nucleic acid binding"/>
    <property type="evidence" value="ECO:0007669"/>
    <property type="project" value="InterPro"/>
</dbReference>
<dbReference type="EMBL" id="JEMT01029508">
    <property type="protein sequence ID" value="EXX51979.1"/>
    <property type="molecule type" value="Genomic_DNA"/>
</dbReference>
<comment type="caution">
    <text evidence="2">The sequence shown here is derived from an EMBL/GenBank/DDBJ whole genome shotgun (WGS) entry which is preliminary data.</text>
</comment>
<organism evidence="2 3">
    <name type="scientific">Rhizophagus irregularis (strain DAOM 197198w)</name>
    <name type="common">Glomus intraradices</name>
    <dbReference type="NCBI Taxonomy" id="1432141"/>
    <lineage>
        <taxon>Eukaryota</taxon>
        <taxon>Fungi</taxon>
        <taxon>Fungi incertae sedis</taxon>
        <taxon>Mucoromycota</taxon>
        <taxon>Glomeromycotina</taxon>
        <taxon>Glomeromycetes</taxon>
        <taxon>Glomerales</taxon>
        <taxon>Glomeraceae</taxon>
        <taxon>Rhizophagus</taxon>
    </lineage>
</organism>
<dbReference type="InterPro" id="IPR036397">
    <property type="entry name" value="RNaseH_sf"/>
</dbReference>
<dbReference type="SUPFAM" id="SSF53098">
    <property type="entry name" value="Ribonuclease H-like"/>
    <property type="match status" value="1"/>
</dbReference>
<evidence type="ECO:0000313" key="3">
    <source>
        <dbReference type="Proteomes" id="UP000022910"/>
    </source>
</evidence>
<reference evidence="2 3" key="1">
    <citation type="submission" date="2014-02" db="EMBL/GenBank/DDBJ databases">
        <title>Single nucleus genome sequencing reveals high similarity among nuclei of an endomycorrhizal fungus.</title>
        <authorList>
            <person name="Lin K."/>
            <person name="Geurts R."/>
            <person name="Zhang Z."/>
            <person name="Limpens E."/>
            <person name="Saunders D.G."/>
            <person name="Mu D."/>
            <person name="Pang E."/>
            <person name="Cao H."/>
            <person name="Cha H."/>
            <person name="Lin T."/>
            <person name="Zhou Q."/>
            <person name="Shang Y."/>
            <person name="Li Y."/>
            <person name="Ivanov S."/>
            <person name="Sharma T."/>
            <person name="Velzen R.V."/>
            <person name="Ruijter N.D."/>
            <person name="Aanen D.K."/>
            <person name="Win J."/>
            <person name="Kamoun S."/>
            <person name="Bisseling T."/>
            <person name="Huang S."/>
        </authorList>
    </citation>
    <scope>NUCLEOTIDE SEQUENCE [LARGE SCALE GENOMIC DNA]</scope>
    <source>
        <strain evidence="3">DAOM197198w</strain>
    </source>
</reference>
<dbReference type="STRING" id="1432141.A0A015JAQ8"/>
<dbReference type="Gene3D" id="3.30.420.10">
    <property type="entry name" value="Ribonuclease H-like superfamily/Ribonuclease H"/>
    <property type="match status" value="1"/>
</dbReference>
<evidence type="ECO:0000259" key="1">
    <source>
        <dbReference type="PROSITE" id="PS50878"/>
    </source>
</evidence>
<dbReference type="Pfam" id="PF00078">
    <property type="entry name" value="RVT_1"/>
    <property type="match status" value="1"/>
</dbReference>
<dbReference type="InterPro" id="IPR000477">
    <property type="entry name" value="RT_dom"/>
</dbReference>
<evidence type="ECO:0000313" key="2">
    <source>
        <dbReference type="EMBL" id="EXX51979.1"/>
    </source>
</evidence>